<dbReference type="EMBL" id="FNFK01000013">
    <property type="protein sequence ID" value="SDK11401.1"/>
    <property type="molecule type" value="Genomic_DNA"/>
</dbReference>
<feature type="binding site" evidence="8">
    <location>
        <begin position="10"/>
        <end position="15"/>
    </location>
    <ligand>
        <name>NADP(+)</name>
        <dbReference type="ChEBI" id="CHEBI:58349"/>
    </ligand>
</feature>
<dbReference type="Gene3D" id="1.20.5.320">
    <property type="entry name" value="6-Phosphogluconate Dehydrogenase, domain 3"/>
    <property type="match status" value="1"/>
</dbReference>
<dbReference type="InterPro" id="IPR006114">
    <property type="entry name" value="6PGDH_C"/>
</dbReference>
<comment type="pathway">
    <text evidence="5 9">Carbohydrate degradation; pentose phosphate pathway; D-ribulose 5-phosphate from D-glucose 6-phosphate (oxidative stage): step 3/3.</text>
</comment>
<feature type="binding site" description="in other chain" evidence="7">
    <location>
        <position position="262"/>
    </location>
    <ligand>
        <name>substrate</name>
        <note>ligand shared between dimeric partners</note>
    </ligand>
</feature>
<dbReference type="GO" id="GO:0004616">
    <property type="term" value="F:phosphogluconate dehydrogenase (decarboxylating) activity"/>
    <property type="evidence" value="ECO:0007669"/>
    <property type="project" value="UniProtKB-EC"/>
</dbReference>
<dbReference type="PROSITE" id="PS00461">
    <property type="entry name" value="6PGD"/>
    <property type="match status" value="1"/>
</dbReference>
<dbReference type="Pfam" id="PF03446">
    <property type="entry name" value="NAD_binding_2"/>
    <property type="match status" value="1"/>
</dbReference>
<keyword evidence="4 9" id="KW-0311">Gluconate utilization</keyword>
<dbReference type="SUPFAM" id="SSF48179">
    <property type="entry name" value="6-phosphogluconate dehydrogenase C-terminal domain-like"/>
    <property type="match status" value="1"/>
</dbReference>
<feature type="binding site" description="in other chain" evidence="7">
    <location>
        <position position="102"/>
    </location>
    <ligand>
        <name>substrate</name>
        <note>ligand shared between dimeric partners</note>
    </ligand>
</feature>
<keyword evidence="5 9" id="KW-0521">NADP</keyword>
<feature type="active site" description="Proton acceptor" evidence="6">
    <location>
        <position position="184"/>
    </location>
</feature>
<dbReference type="FunFam" id="3.40.50.720:FF:000007">
    <property type="entry name" value="6-phosphogluconate dehydrogenase, decarboxylating"/>
    <property type="match status" value="1"/>
</dbReference>
<dbReference type="InterPro" id="IPR006184">
    <property type="entry name" value="6PGdom_BS"/>
</dbReference>
<dbReference type="SMART" id="SM01350">
    <property type="entry name" value="6PGD"/>
    <property type="match status" value="1"/>
</dbReference>
<gene>
    <name evidence="11" type="ORF">SAMN04488098_101321</name>
</gene>
<evidence type="ECO:0000256" key="2">
    <source>
        <dbReference type="ARBA" id="ARBA00011738"/>
    </source>
</evidence>
<dbReference type="InterPro" id="IPR006113">
    <property type="entry name" value="6PGDH_Gnd/GntZ"/>
</dbReference>
<proteinExistence type="inferred from homology"/>
<evidence type="ECO:0000256" key="6">
    <source>
        <dbReference type="PIRSR" id="PIRSR000109-1"/>
    </source>
</evidence>
<dbReference type="RefSeq" id="WP_091266102.1">
    <property type="nucleotide sequence ID" value="NZ_FNFK01000013.1"/>
</dbReference>
<evidence type="ECO:0000256" key="9">
    <source>
        <dbReference type="RuleBase" id="RU000485"/>
    </source>
</evidence>
<evidence type="ECO:0000256" key="1">
    <source>
        <dbReference type="ARBA" id="ARBA00008419"/>
    </source>
</evidence>
<feature type="domain" description="6-phosphogluconate dehydrogenase C-terminal" evidence="10">
    <location>
        <begin position="180"/>
        <end position="470"/>
    </location>
</feature>
<dbReference type="InterPro" id="IPR008927">
    <property type="entry name" value="6-PGluconate_DH-like_C_sf"/>
</dbReference>
<dbReference type="UniPathway" id="UPA00115">
    <property type="reaction ID" value="UER00410"/>
</dbReference>
<dbReference type="NCBIfam" id="NF006765">
    <property type="entry name" value="PRK09287.1"/>
    <property type="match status" value="1"/>
</dbReference>
<dbReference type="PIRSF" id="PIRSF000109">
    <property type="entry name" value="6PGD"/>
    <property type="match status" value="1"/>
</dbReference>
<feature type="binding site" description="in other chain" evidence="7">
    <location>
        <begin position="128"/>
        <end position="130"/>
    </location>
    <ligand>
        <name>substrate</name>
        <note>ligand shared between dimeric partners</note>
    </ligand>
</feature>
<evidence type="ECO:0000259" key="10">
    <source>
        <dbReference type="SMART" id="SM01350"/>
    </source>
</evidence>
<dbReference type="InterPro" id="IPR013328">
    <property type="entry name" value="6PGD_dom2"/>
</dbReference>
<reference evidence="12" key="1">
    <citation type="submission" date="2016-10" db="EMBL/GenBank/DDBJ databases">
        <authorList>
            <person name="Varghese N."/>
            <person name="Submissions S."/>
        </authorList>
    </citation>
    <scope>NUCLEOTIDE SEQUENCE [LARGE SCALE GENOMIC DNA]</scope>
    <source>
        <strain evidence="12">DSM 19181</strain>
    </source>
</reference>
<evidence type="ECO:0000256" key="8">
    <source>
        <dbReference type="PIRSR" id="PIRSR000109-3"/>
    </source>
</evidence>
<feature type="binding site" evidence="7">
    <location>
        <position position="454"/>
    </location>
    <ligand>
        <name>substrate</name>
        <note>ligand shared between dimeric partners</note>
    </ligand>
</feature>
<dbReference type="InterPro" id="IPR036291">
    <property type="entry name" value="NAD(P)-bd_dom_sf"/>
</dbReference>
<evidence type="ECO:0000313" key="12">
    <source>
        <dbReference type="Proteomes" id="UP000199433"/>
    </source>
</evidence>
<name>A0A1G8Z8M0_9LACT</name>
<sequence>MSKQQVGVIGMAVMGKNLALNIESRGYSVSIYNRTRSKTDGVIEENPGKNLTATYELEEFVDSLEVPRKIVLMVQAGKGTDAVIKQLLPHLDKGDILIDGGNTFYQDTIRRSKELADSGINFIGTGVSGGEEGALKGPAIMPGGQKEAYDLVAPILEQIAAKAPADGEPCVTYIGPDGAGHYVKMVHNGIEYGDMQLIAESYHILKDVVGLSNEEIADVFKEWNTGELDSFLIEITADALTKKDPETGKHMIDIILDRAGNKGTGKWTSQSALDLGLPLPLITESVFARYISALKDERVAASKVLPKPEMKAFEGDKKEVIEKIREALYFSKIMSYAQGFAQMGTASKEYNWNLKYGDIAKIFRAGCIIRARFLQKITEAYEREPQLKNLVLDDYFMDITERYQQSVRDLVGLSVQAGVPVPAFSSAIAYYDSYRSERLPANIIQAQRDYFGAHTYERVDKEGRFHFDWYGNEGEESWD</sequence>
<comment type="catalytic activity">
    <reaction evidence="5 9">
        <text>6-phospho-D-gluconate + NADP(+) = D-ribulose 5-phosphate + CO2 + NADPH</text>
        <dbReference type="Rhea" id="RHEA:10116"/>
        <dbReference type="ChEBI" id="CHEBI:16526"/>
        <dbReference type="ChEBI" id="CHEBI:57783"/>
        <dbReference type="ChEBI" id="CHEBI:58121"/>
        <dbReference type="ChEBI" id="CHEBI:58349"/>
        <dbReference type="ChEBI" id="CHEBI:58759"/>
        <dbReference type="EC" id="1.1.1.44"/>
    </reaction>
</comment>
<dbReference type="Pfam" id="PF00393">
    <property type="entry name" value="6PGD"/>
    <property type="match status" value="1"/>
</dbReference>
<dbReference type="OrthoDB" id="9804542at2"/>
<feature type="binding site" evidence="8">
    <location>
        <begin position="33"/>
        <end position="35"/>
    </location>
    <ligand>
        <name>NADP(+)</name>
        <dbReference type="ChEBI" id="CHEBI:58349"/>
    </ligand>
</feature>
<dbReference type="PANTHER" id="PTHR11811">
    <property type="entry name" value="6-PHOSPHOGLUCONATE DEHYDROGENASE"/>
    <property type="match status" value="1"/>
</dbReference>
<comment type="subunit">
    <text evidence="2 5">Homodimer.</text>
</comment>
<dbReference type="Proteomes" id="UP000199433">
    <property type="component" value="Unassembled WGS sequence"/>
</dbReference>
<dbReference type="STRING" id="426701.SAMN04488098_101321"/>
<accession>A0A1G8Z8M0</accession>
<dbReference type="FunFam" id="1.10.1040.10:FF:000002">
    <property type="entry name" value="6-phosphogluconate dehydrogenase, decarboxylating"/>
    <property type="match status" value="1"/>
</dbReference>
<feature type="binding site" description="in other chain" evidence="7">
    <location>
        <position position="289"/>
    </location>
    <ligand>
        <name>substrate</name>
        <note>ligand shared between dimeric partners</note>
    </ligand>
</feature>
<evidence type="ECO:0000313" key="11">
    <source>
        <dbReference type="EMBL" id="SDK11401.1"/>
    </source>
</evidence>
<keyword evidence="5 9" id="KW-0570">Pentose shunt</keyword>
<feature type="active site" description="Proton donor" evidence="6">
    <location>
        <position position="191"/>
    </location>
</feature>
<feature type="binding site" evidence="8">
    <location>
        <position position="102"/>
    </location>
    <ligand>
        <name>NADP(+)</name>
        <dbReference type="ChEBI" id="CHEBI:58349"/>
    </ligand>
</feature>
<feature type="binding site" description="in other chain" evidence="7">
    <location>
        <begin position="187"/>
        <end position="188"/>
    </location>
    <ligand>
        <name>substrate</name>
        <note>ligand shared between dimeric partners</note>
    </ligand>
</feature>
<comment type="similarity">
    <text evidence="1 5 9">Belongs to the 6-phosphogluconate dehydrogenase family.</text>
</comment>
<evidence type="ECO:0000256" key="4">
    <source>
        <dbReference type="ARBA" id="ARBA00023064"/>
    </source>
</evidence>
<keyword evidence="3 5" id="KW-0560">Oxidoreductase</keyword>
<dbReference type="Gene3D" id="1.10.1040.10">
    <property type="entry name" value="N-(1-d-carboxylethyl)-l-norvaline Dehydrogenase, domain 2"/>
    <property type="match status" value="1"/>
</dbReference>
<dbReference type="NCBIfam" id="TIGR00873">
    <property type="entry name" value="gnd"/>
    <property type="match status" value="1"/>
</dbReference>
<evidence type="ECO:0000256" key="3">
    <source>
        <dbReference type="ARBA" id="ARBA00023002"/>
    </source>
</evidence>
<evidence type="ECO:0000256" key="5">
    <source>
        <dbReference type="PIRNR" id="PIRNR000109"/>
    </source>
</evidence>
<dbReference type="GO" id="GO:0050661">
    <property type="term" value="F:NADP binding"/>
    <property type="evidence" value="ECO:0007669"/>
    <property type="project" value="InterPro"/>
</dbReference>
<dbReference type="Gene3D" id="3.40.50.720">
    <property type="entry name" value="NAD(P)-binding Rossmann-like Domain"/>
    <property type="match status" value="1"/>
</dbReference>
<comment type="function">
    <text evidence="5">Catalyzes the oxidative decarboxylation of 6-phosphogluconate to ribulose 5-phosphate and CO(2), with concomitant reduction of NADP to NADPH.</text>
</comment>
<feature type="binding site" description="in other chain" evidence="7">
    <location>
        <position position="192"/>
    </location>
    <ligand>
        <name>substrate</name>
        <note>ligand shared between dimeric partners</note>
    </ligand>
</feature>
<dbReference type="GO" id="GO:0006098">
    <property type="term" value="P:pentose-phosphate shunt"/>
    <property type="evidence" value="ECO:0007669"/>
    <property type="project" value="UniProtKB-UniPathway"/>
</dbReference>
<dbReference type="InterPro" id="IPR006183">
    <property type="entry name" value="Pgluconate_DH"/>
</dbReference>
<protein>
    <recommendedName>
        <fullName evidence="5 9">6-phosphogluconate dehydrogenase, decarboxylating</fullName>
        <ecNumber evidence="5 9">1.1.1.44</ecNumber>
    </recommendedName>
</protein>
<dbReference type="PRINTS" id="PR00076">
    <property type="entry name" value="6PGDHDRGNASE"/>
</dbReference>
<dbReference type="GO" id="GO:0019521">
    <property type="term" value="P:D-gluconate metabolic process"/>
    <property type="evidence" value="ECO:0007669"/>
    <property type="project" value="UniProtKB-KW"/>
</dbReference>
<dbReference type="SUPFAM" id="SSF51735">
    <property type="entry name" value="NAD(P)-binding Rossmann-fold domains"/>
    <property type="match status" value="1"/>
</dbReference>
<evidence type="ECO:0000256" key="7">
    <source>
        <dbReference type="PIRSR" id="PIRSR000109-2"/>
    </source>
</evidence>
<dbReference type="FunFam" id="1.20.5.320:FF:000001">
    <property type="entry name" value="6-phosphogluconate dehydrogenase, decarboxylating"/>
    <property type="match status" value="1"/>
</dbReference>
<dbReference type="AlphaFoldDB" id="A0A1G8Z8M0"/>
<feature type="binding site" evidence="7">
    <location>
        <position position="448"/>
    </location>
    <ligand>
        <name>substrate</name>
        <note>ligand shared between dimeric partners</note>
    </ligand>
</feature>
<feature type="binding site" evidence="8">
    <location>
        <begin position="74"/>
        <end position="76"/>
    </location>
    <ligand>
        <name>NADP(+)</name>
        <dbReference type="ChEBI" id="CHEBI:58349"/>
    </ligand>
</feature>
<dbReference type="InterPro" id="IPR006115">
    <property type="entry name" value="6PGDH_NADP-bd"/>
</dbReference>
<organism evidence="11 12">
    <name type="scientific">Alkalibacterium thalassium</name>
    <dbReference type="NCBI Taxonomy" id="426701"/>
    <lineage>
        <taxon>Bacteria</taxon>
        <taxon>Bacillati</taxon>
        <taxon>Bacillota</taxon>
        <taxon>Bacilli</taxon>
        <taxon>Lactobacillales</taxon>
        <taxon>Carnobacteriaceae</taxon>
        <taxon>Alkalibacterium</taxon>
    </lineage>
</organism>
<keyword evidence="12" id="KW-1185">Reference proteome</keyword>
<dbReference type="EC" id="1.1.1.44" evidence="5 9"/>